<proteinExistence type="predicted"/>
<sequence>MKLAAHNTLSYLPPKRWWLRPLKFMARCQSKTIEEQYNIYGIRFFDFRVSFNKYGNLIFKHGLFEYKSDKTIFDYLDWLSCQNDRVVVRILLEEFKNNNNEAKFIDLCSTLEEKYPTIKFCGGCYKRGKKIYEFKRYENISYIEIHSSVTTTYGWVDEFFPWVYAKLKNKYNIKRMRDSKEFDYLMIDFVNIQ</sequence>
<keyword evidence="2" id="KW-1185">Reference proteome</keyword>
<protein>
    <recommendedName>
        <fullName evidence="3">Phosphatidylinositol-specific phospholipase C X domain-containing protein</fullName>
    </recommendedName>
</protein>
<evidence type="ECO:0000313" key="2">
    <source>
        <dbReference type="Proteomes" id="UP001349343"/>
    </source>
</evidence>
<dbReference type="EMBL" id="OR769222">
    <property type="protein sequence ID" value="WQJ53047.1"/>
    <property type="molecule type" value="Genomic_DNA"/>
</dbReference>
<evidence type="ECO:0000313" key="1">
    <source>
        <dbReference type="EMBL" id="WQJ53047.1"/>
    </source>
</evidence>
<dbReference type="Proteomes" id="UP001349343">
    <property type="component" value="Segment"/>
</dbReference>
<accession>A0ABZ0Z1H9</accession>
<dbReference type="SUPFAM" id="SSF51695">
    <property type="entry name" value="PLC-like phosphodiesterases"/>
    <property type="match status" value="1"/>
</dbReference>
<evidence type="ECO:0008006" key="3">
    <source>
        <dbReference type="Google" id="ProtNLM"/>
    </source>
</evidence>
<reference evidence="1 2" key="1">
    <citation type="submission" date="2023-11" db="EMBL/GenBank/DDBJ databases">
        <authorList>
            <person name="Cook R."/>
            <person name="Crisci M."/>
            <person name="Pye H."/>
            <person name="Adriaenssens E."/>
            <person name="Santini J."/>
        </authorList>
    </citation>
    <scope>NUCLEOTIDE SEQUENCE [LARGE SCALE GENOMIC DNA]</scope>
    <source>
        <strain evidence="1">Lak_Megaphage_RVC_JS4_GC31</strain>
    </source>
</reference>
<dbReference type="InterPro" id="IPR017946">
    <property type="entry name" value="PLC-like_Pdiesterase_TIM-brl"/>
</dbReference>
<name>A0ABZ0Z1H9_9CAUD</name>
<dbReference type="Gene3D" id="3.20.20.190">
    <property type="entry name" value="Phosphatidylinositol (PI) phosphodiesterase"/>
    <property type="match status" value="1"/>
</dbReference>
<organism evidence="1 2">
    <name type="scientific">phage Lak_Megaphage_RVC_JS4_GC31</name>
    <dbReference type="NCBI Taxonomy" id="3109228"/>
    <lineage>
        <taxon>Viruses</taxon>
        <taxon>Duplodnaviria</taxon>
        <taxon>Heunggongvirae</taxon>
        <taxon>Uroviricota</taxon>
        <taxon>Caudoviricetes</taxon>
        <taxon>Caudoviricetes code 15 clade</taxon>
    </lineage>
</organism>